<evidence type="ECO:0000313" key="2">
    <source>
        <dbReference type="Proteomes" id="UP000473574"/>
    </source>
</evidence>
<dbReference type="Proteomes" id="UP000473574">
    <property type="component" value="Unassembled WGS sequence"/>
</dbReference>
<name>A0A6M0S9I2_9CYAN</name>
<accession>A0A6M0S9I2</accession>
<comment type="caution">
    <text evidence="1">The sequence shown here is derived from an EMBL/GenBank/DDBJ whole genome shotgun (WGS) entry which is preliminary data.</text>
</comment>
<dbReference type="RefSeq" id="WP_163666016.1">
    <property type="nucleotide sequence ID" value="NZ_QZCE01000002.1"/>
</dbReference>
<dbReference type="EMBL" id="QZCE01000002">
    <property type="protein sequence ID" value="NEZ65144.1"/>
    <property type="molecule type" value="Genomic_DNA"/>
</dbReference>
<reference evidence="1 2" key="1">
    <citation type="journal article" date="2020" name="Microb. Ecol.">
        <title>Ecogenomics of the Marine Benthic Filamentous Cyanobacterium Adonisia.</title>
        <authorList>
            <person name="Walter J.M."/>
            <person name="Coutinho F.H."/>
            <person name="Leomil L."/>
            <person name="Hargreaves P.I."/>
            <person name="Campeao M.E."/>
            <person name="Vieira V.V."/>
            <person name="Silva B.S."/>
            <person name="Fistarol G.O."/>
            <person name="Salomon P.S."/>
            <person name="Sawabe T."/>
            <person name="Mino S."/>
            <person name="Hosokawa M."/>
            <person name="Miyashita H."/>
            <person name="Maruyama F."/>
            <person name="van Verk M.C."/>
            <person name="Dutilh B.E."/>
            <person name="Thompson C.C."/>
            <person name="Thompson F.L."/>
        </authorList>
    </citation>
    <scope>NUCLEOTIDE SEQUENCE [LARGE SCALE GENOMIC DNA]</scope>
    <source>
        <strain evidence="1 2">CCMR0082</strain>
    </source>
</reference>
<evidence type="ECO:0000313" key="1">
    <source>
        <dbReference type="EMBL" id="NEZ65144.1"/>
    </source>
</evidence>
<sequence length="93" mass="10622">MNDDINTLTREEVLLRKIFLERDIKHAKLEQEQQCKRQFREQNCPVPANDTGSNQLRAHLAGDDAVSTPHPTQTSGTLKEITGVYLGGRDIYW</sequence>
<gene>
    <name evidence="1" type="ORF">D0962_20595</name>
</gene>
<proteinExistence type="predicted"/>
<protein>
    <submittedName>
        <fullName evidence="1">Uncharacterized protein</fullName>
    </submittedName>
</protein>
<organism evidence="1 2">
    <name type="scientific">Adonisia turfae CCMR0082</name>
    <dbReference type="NCBI Taxonomy" id="2304604"/>
    <lineage>
        <taxon>Bacteria</taxon>
        <taxon>Bacillati</taxon>
        <taxon>Cyanobacteriota</taxon>
        <taxon>Adonisia</taxon>
        <taxon>Adonisia turfae</taxon>
    </lineage>
</organism>
<dbReference type="AlphaFoldDB" id="A0A6M0S9I2"/>